<dbReference type="Proteomes" id="UP001337681">
    <property type="component" value="Unassembled WGS sequence"/>
</dbReference>
<evidence type="ECO:0000256" key="4">
    <source>
        <dbReference type="ARBA" id="ARBA00022989"/>
    </source>
</evidence>
<dbReference type="RefSeq" id="WP_330145894.1">
    <property type="nucleotide sequence ID" value="NZ_JAZDQU010000002.1"/>
</dbReference>
<evidence type="ECO:0000256" key="3">
    <source>
        <dbReference type="ARBA" id="ARBA00022692"/>
    </source>
</evidence>
<evidence type="ECO:0000256" key="5">
    <source>
        <dbReference type="ARBA" id="ARBA00023136"/>
    </source>
</evidence>
<dbReference type="InterPro" id="IPR037185">
    <property type="entry name" value="EmrE-like"/>
</dbReference>
<feature type="transmembrane region" description="Helical" evidence="6">
    <location>
        <begin position="158"/>
        <end position="176"/>
    </location>
</feature>
<feature type="transmembrane region" description="Helical" evidence="6">
    <location>
        <begin position="100"/>
        <end position="120"/>
    </location>
</feature>
<keyword evidence="9" id="KW-1185">Reference proteome</keyword>
<comment type="subcellular location">
    <subcellularLocation>
        <location evidence="1">Cell membrane</location>
        <topology evidence="1">Multi-pass membrane protein</topology>
    </subcellularLocation>
</comment>
<dbReference type="Pfam" id="PF00892">
    <property type="entry name" value="EamA"/>
    <property type="match status" value="2"/>
</dbReference>
<evidence type="ECO:0000256" key="6">
    <source>
        <dbReference type="SAM" id="Phobius"/>
    </source>
</evidence>
<evidence type="ECO:0000259" key="7">
    <source>
        <dbReference type="Pfam" id="PF00892"/>
    </source>
</evidence>
<keyword evidence="5 6" id="KW-0472">Membrane</keyword>
<dbReference type="InterPro" id="IPR050638">
    <property type="entry name" value="AA-Vitamin_Transporters"/>
</dbReference>
<dbReference type="PANTHER" id="PTHR32322">
    <property type="entry name" value="INNER MEMBRANE TRANSPORTER"/>
    <property type="match status" value="1"/>
</dbReference>
<feature type="transmembrane region" description="Helical" evidence="6">
    <location>
        <begin position="274"/>
        <end position="292"/>
    </location>
</feature>
<sequence>MGDKVKGFLFAVLAAILWGVSGSLGQFLFQEKAINVEWLITVRMLITGVLLLFLALIGKNKDVWRLWSNRKHAVQLLFFSIAGTLSVQYTYFAAIKESNAATATVLQYIAPVLIAIYLAIKTKKLPNNYTLISVFLASIGTFLLVTHGDINNLSISKFALFLGLISAVSLAFYTLYPIQLLKVYSSSVIIGWSMLIGGFGFSFVKAPWDYEGIFDYQSWLSIGFIILFATLLAFYVFSIAIKLIGGQKTSLITTIEPLSATLLAVFWLNTPYVLVDWIGTCCILMTLLLLGLSKSENT</sequence>
<keyword evidence="3 6" id="KW-0812">Transmembrane</keyword>
<comment type="caution">
    <text evidence="8">The sequence shown here is derived from an EMBL/GenBank/DDBJ whole genome shotgun (WGS) entry which is preliminary data.</text>
</comment>
<feature type="transmembrane region" description="Helical" evidence="6">
    <location>
        <begin position="38"/>
        <end position="56"/>
    </location>
</feature>
<dbReference type="SUPFAM" id="SSF103481">
    <property type="entry name" value="Multidrug resistance efflux transporter EmrE"/>
    <property type="match status" value="2"/>
</dbReference>
<keyword evidence="2" id="KW-1003">Cell membrane</keyword>
<evidence type="ECO:0000256" key="1">
    <source>
        <dbReference type="ARBA" id="ARBA00004651"/>
    </source>
</evidence>
<feature type="transmembrane region" description="Helical" evidence="6">
    <location>
        <begin position="249"/>
        <end position="268"/>
    </location>
</feature>
<feature type="domain" description="EamA" evidence="7">
    <location>
        <begin position="6"/>
        <end position="145"/>
    </location>
</feature>
<proteinExistence type="predicted"/>
<feature type="transmembrane region" description="Helical" evidence="6">
    <location>
        <begin position="216"/>
        <end position="237"/>
    </location>
</feature>
<protein>
    <submittedName>
        <fullName evidence="8">EamA family transporter</fullName>
    </submittedName>
</protein>
<reference evidence="8 9" key="1">
    <citation type="submission" date="2024-01" db="EMBL/GenBank/DDBJ databases">
        <title>Pedobacter sp. nov., isolated from oil-contaminated soil.</title>
        <authorList>
            <person name="Le N.T.T."/>
        </authorList>
    </citation>
    <scope>NUCLEOTIDE SEQUENCE [LARGE SCALE GENOMIC DNA]</scope>
    <source>
        <strain evidence="8 9">VNH31</strain>
    </source>
</reference>
<feature type="transmembrane region" description="Helical" evidence="6">
    <location>
        <begin position="127"/>
        <end position="146"/>
    </location>
</feature>
<dbReference type="PANTHER" id="PTHR32322:SF18">
    <property type="entry name" value="S-ADENOSYLMETHIONINE_S-ADENOSYLHOMOCYSTEINE TRANSPORTER"/>
    <property type="match status" value="1"/>
</dbReference>
<evidence type="ECO:0000313" key="9">
    <source>
        <dbReference type="Proteomes" id="UP001337681"/>
    </source>
</evidence>
<feature type="transmembrane region" description="Helical" evidence="6">
    <location>
        <begin position="183"/>
        <end position="204"/>
    </location>
</feature>
<evidence type="ECO:0000256" key="2">
    <source>
        <dbReference type="ARBA" id="ARBA00022475"/>
    </source>
</evidence>
<feature type="domain" description="EamA" evidence="7">
    <location>
        <begin position="158"/>
        <end position="290"/>
    </location>
</feature>
<organism evidence="8 9">
    <name type="scientific">Pedobacter flavus</name>
    <dbReference type="NCBI Taxonomy" id="3113906"/>
    <lineage>
        <taxon>Bacteria</taxon>
        <taxon>Pseudomonadati</taxon>
        <taxon>Bacteroidota</taxon>
        <taxon>Sphingobacteriia</taxon>
        <taxon>Sphingobacteriales</taxon>
        <taxon>Sphingobacteriaceae</taxon>
        <taxon>Pedobacter</taxon>
    </lineage>
</organism>
<dbReference type="InterPro" id="IPR000620">
    <property type="entry name" value="EamA_dom"/>
</dbReference>
<gene>
    <name evidence="8" type="ORF">VRU49_06000</name>
</gene>
<keyword evidence="4 6" id="KW-1133">Transmembrane helix</keyword>
<evidence type="ECO:0000313" key="8">
    <source>
        <dbReference type="EMBL" id="MEE1884973.1"/>
    </source>
</evidence>
<name>A0ABU7H190_9SPHI</name>
<feature type="transmembrane region" description="Helical" evidence="6">
    <location>
        <begin position="76"/>
        <end position="94"/>
    </location>
</feature>
<dbReference type="EMBL" id="JAZDQU010000002">
    <property type="protein sequence ID" value="MEE1884973.1"/>
    <property type="molecule type" value="Genomic_DNA"/>
</dbReference>
<accession>A0ABU7H190</accession>